<dbReference type="PANTHER" id="PTHR38436:SF3">
    <property type="entry name" value="CARBOXYMETHYLENEBUTENOLIDASE-RELATED"/>
    <property type="match status" value="1"/>
</dbReference>
<organism evidence="1 2">
    <name type="scientific">Dulcicalothrix desertica PCC 7102</name>
    <dbReference type="NCBI Taxonomy" id="232991"/>
    <lineage>
        <taxon>Bacteria</taxon>
        <taxon>Bacillati</taxon>
        <taxon>Cyanobacteriota</taxon>
        <taxon>Cyanophyceae</taxon>
        <taxon>Nostocales</taxon>
        <taxon>Calotrichaceae</taxon>
        <taxon>Dulcicalothrix</taxon>
    </lineage>
</organism>
<dbReference type="AlphaFoldDB" id="A0A433UIF1"/>
<evidence type="ECO:0008006" key="3">
    <source>
        <dbReference type="Google" id="ProtNLM"/>
    </source>
</evidence>
<dbReference type="OrthoDB" id="9787933at2"/>
<dbReference type="GO" id="GO:0030638">
    <property type="term" value="P:polyketide metabolic process"/>
    <property type="evidence" value="ECO:0007669"/>
    <property type="project" value="InterPro"/>
</dbReference>
<dbReference type="PANTHER" id="PTHR38436">
    <property type="entry name" value="POLYKETIDE CYCLASE SNOAL-LIKE DOMAIN"/>
    <property type="match status" value="1"/>
</dbReference>
<dbReference type="Proteomes" id="UP000271624">
    <property type="component" value="Unassembled WGS sequence"/>
</dbReference>
<dbReference type="RefSeq" id="WP_127087482.1">
    <property type="nucleotide sequence ID" value="NZ_RSCL01000056.1"/>
</dbReference>
<sequence length="199" mass="22444">MVTERTIDEQASLQATTDLTPAQKFLQELWEEHLRHEFGTHSTEDTLATMVEDAYVNDIPVMTGGVGKPALREFYSKYGIPQIPKDMELTPISRTIGTDRLVDEMLVKFTHTIRMDWMVPGIAPTLKRVEVALVAIVQFRDGKLAHEHIYWDQASVLVQLGLLDPETLPVVGVDSARKAIDPNLPSNTLIDRAYNYNQV</sequence>
<name>A0A433UIF1_9CYAN</name>
<gene>
    <name evidence="1" type="ORF">DSM106972_095690</name>
</gene>
<accession>A0A433UIF1</accession>
<dbReference type="SUPFAM" id="SSF54427">
    <property type="entry name" value="NTF2-like"/>
    <property type="match status" value="1"/>
</dbReference>
<protein>
    <recommendedName>
        <fullName evidence="3">SnoaL-like domain-containing protein</fullName>
    </recommendedName>
</protein>
<keyword evidence="2" id="KW-1185">Reference proteome</keyword>
<dbReference type="EMBL" id="RSCL01000056">
    <property type="protein sequence ID" value="RUS93628.1"/>
    <property type="molecule type" value="Genomic_DNA"/>
</dbReference>
<reference evidence="1" key="1">
    <citation type="submission" date="2018-12" db="EMBL/GenBank/DDBJ databases">
        <authorList>
            <person name="Will S."/>
            <person name="Neumann-Schaal M."/>
            <person name="Henke P."/>
        </authorList>
    </citation>
    <scope>NUCLEOTIDE SEQUENCE</scope>
    <source>
        <strain evidence="1">PCC 7102</strain>
    </source>
</reference>
<dbReference type="Gene3D" id="3.10.450.50">
    <property type="match status" value="1"/>
</dbReference>
<comment type="caution">
    <text evidence="1">The sequence shown here is derived from an EMBL/GenBank/DDBJ whole genome shotgun (WGS) entry which is preliminary data.</text>
</comment>
<evidence type="ECO:0000313" key="2">
    <source>
        <dbReference type="Proteomes" id="UP000271624"/>
    </source>
</evidence>
<proteinExistence type="predicted"/>
<reference evidence="1" key="2">
    <citation type="journal article" date="2019" name="Genome Biol. Evol.">
        <title>Day and night: Metabolic profiles and evolutionary relationships of six axenic non-marine cyanobacteria.</title>
        <authorList>
            <person name="Will S.E."/>
            <person name="Henke P."/>
            <person name="Boedeker C."/>
            <person name="Huang S."/>
            <person name="Brinkmann H."/>
            <person name="Rohde M."/>
            <person name="Jarek M."/>
            <person name="Friedl T."/>
            <person name="Seufert S."/>
            <person name="Schumacher M."/>
            <person name="Overmann J."/>
            <person name="Neumann-Schaal M."/>
            <person name="Petersen J."/>
        </authorList>
    </citation>
    <scope>NUCLEOTIDE SEQUENCE [LARGE SCALE GENOMIC DNA]</scope>
    <source>
        <strain evidence="1">PCC 7102</strain>
    </source>
</reference>
<dbReference type="InterPro" id="IPR009959">
    <property type="entry name" value="Cyclase_SnoaL-like"/>
</dbReference>
<evidence type="ECO:0000313" key="1">
    <source>
        <dbReference type="EMBL" id="RUS93628.1"/>
    </source>
</evidence>
<dbReference type="InterPro" id="IPR032710">
    <property type="entry name" value="NTF2-like_dom_sf"/>
</dbReference>